<feature type="domain" description="HTH psq-type" evidence="1">
    <location>
        <begin position="6"/>
        <end position="43"/>
    </location>
</feature>
<evidence type="ECO:0000259" key="1">
    <source>
        <dbReference type="Pfam" id="PF05225"/>
    </source>
</evidence>
<dbReference type="SUPFAM" id="SSF46689">
    <property type="entry name" value="Homeodomain-like"/>
    <property type="match status" value="1"/>
</dbReference>
<dbReference type="EMBL" id="ML991850">
    <property type="protein sequence ID" value="KAF2229993.1"/>
    <property type="molecule type" value="Genomic_DNA"/>
</dbReference>
<keyword evidence="3" id="KW-1185">Reference proteome</keyword>
<proteinExistence type="predicted"/>
<dbReference type="InterPro" id="IPR009057">
    <property type="entry name" value="Homeodomain-like_sf"/>
</dbReference>
<protein>
    <recommendedName>
        <fullName evidence="1">HTH psq-type domain-containing protein</fullName>
    </recommendedName>
</protein>
<accession>A0A6A6GXC4</accession>
<name>A0A6A6GXC4_VIRVR</name>
<reference evidence="2" key="1">
    <citation type="journal article" date="2020" name="Stud. Mycol.">
        <title>101 Dothideomycetes genomes: a test case for predicting lifestyles and emergence of pathogens.</title>
        <authorList>
            <person name="Haridas S."/>
            <person name="Albert R."/>
            <person name="Binder M."/>
            <person name="Bloem J."/>
            <person name="Labutti K."/>
            <person name="Salamov A."/>
            <person name="Andreopoulos B."/>
            <person name="Baker S."/>
            <person name="Barry K."/>
            <person name="Bills G."/>
            <person name="Bluhm B."/>
            <person name="Cannon C."/>
            <person name="Castanera R."/>
            <person name="Culley D."/>
            <person name="Daum C."/>
            <person name="Ezra D."/>
            <person name="Gonzalez J."/>
            <person name="Henrissat B."/>
            <person name="Kuo A."/>
            <person name="Liang C."/>
            <person name="Lipzen A."/>
            <person name="Lutzoni F."/>
            <person name="Magnuson J."/>
            <person name="Mondo S."/>
            <person name="Nolan M."/>
            <person name="Ohm R."/>
            <person name="Pangilinan J."/>
            <person name="Park H.-J."/>
            <person name="Ramirez L."/>
            <person name="Alfaro M."/>
            <person name="Sun H."/>
            <person name="Tritt A."/>
            <person name="Yoshinaga Y."/>
            <person name="Zwiers L.-H."/>
            <person name="Turgeon B."/>
            <person name="Goodwin S."/>
            <person name="Spatafora J."/>
            <person name="Crous P."/>
            <person name="Grigoriev I."/>
        </authorList>
    </citation>
    <scope>NUCLEOTIDE SEQUENCE</scope>
    <source>
        <strain evidence="2">Tuck. ex Michener</strain>
    </source>
</reference>
<dbReference type="Proteomes" id="UP000800092">
    <property type="component" value="Unassembled WGS sequence"/>
</dbReference>
<sequence length="89" mass="10051">MYDREAAMAAASADLDAGISLSINSAADAYGVPRTTLRRRLHGYQIRQKSHQHEQRLSPNQEDFLRDWILEEDTRGYPPSHACCCKMAS</sequence>
<dbReference type="InterPro" id="IPR007889">
    <property type="entry name" value="HTH_Psq"/>
</dbReference>
<organism evidence="2 3">
    <name type="scientific">Viridothelium virens</name>
    <name type="common">Speckled blister lichen</name>
    <name type="synonym">Trypethelium virens</name>
    <dbReference type="NCBI Taxonomy" id="1048519"/>
    <lineage>
        <taxon>Eukaryota</taxon>
        <taxon>Fungi</taxon>
        <taxon>Dikarya</taxon>
        <taxon>Ascomycota</taxon>
        <taxon>Pezizomycotina</taxon>
        <taxon>Dothideomycetes</taxon>
        <taxon>Dothideomycetes incertae sedis</taxon>
        <taxon>Trypetheliales</taxon>
        <taxon>Trypetheliaceae</taxon>
        <taxon>Viridothelium</taxon>
    </lineage>
</organism>
<evidence type="ECO:0000313" key="3">
    <source>
        <dbReference type="Proteomes" id="UP000800092"/>
    </source>
</evidence>
<dbReference type="AlphaFoldDB" id="A0A6A6GXC4"/>
<gene>
    <name evidence="2" type="ORF">EV356DRAFT_474489</name>
</gene>
<evidence type="ECO:0000313" key="2">
    <source>
        <dbReference type="EMBL" id="KAF2229993.1"/>
    </source>
</evidence>
<dbReference type="GO" id="GO:0003677">
    <property type="term" value="F:DNA binding"/>
    <property type="evidence" value="ECO:0007669"/>
    <property type="project" value="InterPro"/>
</dbReference>
<dbReference type="OrthoDB" id="3780765at2759"/>
<dbReference type="Pfam" id="PF05225">
    <property type="entry name" value="HTH_psq"/>
    <property type="match status" value="1"/>
</dbReference>
<dbReference type="Gene3D" id="1.10.10.60">
    <property type="entry name" value="Homeodomain-like"/>
    <property type="match status" value="1"/>
</dbReference>